<accession>A0A0H4WSM9</accession>
<dbReference type="InterPro" id="IPR022893">
    <property type="entry name" value="Shikimate_DH_fam"/>
</dbReference>
<dbReference type="Proteomes" id="UP000009026">
    <property type="component" value="Chromosome"/>
</dbReference>
<reference evidence="1 2" key="1">
    <citation type="journal article" date="2016" name="PLoS ONE">
        <title>Complete Genome Sequence and Comparative Genomics of a Novel Myxobacterium Myxococcus hansupus.</title>
        <authorList>
            <person name="Sharma G."/>
            <person name="Narwani T."/>
            <person name="Subramanian S."/>
        </authorList>
    </citation>
    <scope>NUCLEOTIDE SEQUENCE [LARGE SCALE GENOMIC DNA]</scope>
    <source>
        <strain evidence="2">mixupus</strain>
    </source>
</reference>
<dbReference type="SUPFAM" id="SSF53223">
    <property type="entry name" value="Aminoacid dehydrogenase-like, N-terminal domain"/>
    <property type="match status" value="1"/>
</dbReference>
<dbReference type="Gene3D" id="3.20.20.70">
    <property type="entry name" value="Aldolase class I"/>
    <property type="match status" value="1"/>
</dbReference>
<dbReference type="InterPro" id="IPR046346">
    <property type="entry name" value="Aminoacid_DH-like_N_sf"/>
</dbReference>
<dbReference type="AlphaFoldDB" id="A0A0H4WSM9"/>
<dbReference type="STRING" id="1297742.A176_003388"/>
<dbReference type="PANTHER" id="PTHR21089">
    <property type="entry name" value="SHIKIMATE DEHYDROGENASE"/>
    <property type="match status" value="1"/>
</dbReference>
<protein>
    <submittedName>
        <fullName evidence="1">Shikimate 5-dehydrogenase I alpha</fullName>
    </submittedName>
</protein>
<dbReference type="GO" id="GO:0019632">
    <property type="term" value="P:shikimate metabolic process"/>
    <property type="evidence" value="ECO:0007669"/>
    <property type="project" value="TreeGrafter"/>
</dbReference>
<proteinExistence type="predicted"/>
<evidence type="ECO:0000313" key="2">
    <source>
        <dbReference type="Proteomes" id="UP000009026"/>
    </source>
</evidence>
<organism evidence="1 2">
    <name type="scientific">Pseudomyxococcus hansupus</name>
    <dbReference type="NCBI Taxonomy" id="1297742"/>
    <lineage>
        <taxon>Bacteria</taxon>
        <taxon>Pseudomonadati</taxon>
        <taxon>Myxococcota</taxon>
        <taxon>Myxococcia</taxon>
        <taxon>Myxococcales</taxon>
        <taxon>Cystobacterineae</taxon>
        <taxon>Myxococcaceae</taxon>
        <taxon>Pseudomyxococcus</taxon>
    </lineage>
</organism>
<dbReference type="PATRIC" id="fig|1297742.4.peg.3419"/>
<dbReference type="GO" id="GO:0009423">
    <property type="term" value="P:chorismate biosynthetic process"/>
    <property type="evidence" value="ECO:0007669"/>
    <property type="project" value="TreeGrafter"/>
</dbReference>
<sequence>MTPARRVVTLPPTVLGDDAVRFARDGQRRGAEVLEIRTDLHAPDAVSPEALAAVLPLLVSERGKPVPDAWAAAAWRVDRDLLDASGQHASLAAPPGKLLASHHASRPLSTEEALQLWEREVPADALVKHVEPMTDPAHVRTLLETQRRMVERFGVTRVTVLGMGAVALPTRTLLARNNVLDYVATGGTWAAAPGQRLLDDVVRELRGADRYTLEPPLRLGILGTSIVHSRSPRIHRQPFDRIDLPEDGPVEAMVDALLPHYAGFAVTSPFKLRLAKHTGSALDAINTLVRRGTRWESFNTDTFGAHKVLERLGAREVFVLGDGGATAALRTMAKDTGCTLRVLRRADIQAPLTGAGVWTWPDRVPAPDDLRFDGARVAVIAYGAPGRRIAAEIVRRGGTPVLLGAAWFIAQARQQRQLWESAT</sequence>
<dbReference type="GO" id="GO:0004764">
    <property type="term" value="F:shikimate 3-dehydrogenase (NADP+) activity"/>
    <property type="evidence" value="ECO:0007669"/>
    <property type="project" value="InterPro"/>
</dbReference>
<dbReference type="eggNOG" id="COG0169">
    <property type="taxonomic scope" value="Bacteria"/>
</dbReference>
<dbReference type="EMBL" id="CP012109">
    <property type="protein sequence ID" value="AKQ66476.1"/>
    <property type="molecule type" value="Genomic_DNA"/>
</dbReference>
<gene>
    <name evidence="1" type="ORF">A176_003388</name>
</gene>
<dbReference type="SUPFAM" id="SSF51569">
    <property type="entry name" value="Aldolase"/>
    <property type="match status" value="1"/>
</dbReference>
<dbReference type="RefSeq" id="WP_002640600.1">
    <property type="nucleotide sequence ID" value="NZ_CP012109.1"/>
</dbReference>
<evidence type="ECO:0000313" key="1">
    <source>
        <dbReference type="EMBL" id="AKQ66476.1"/>
    </source>
</evidence>
<name>A0A0H4WSM9_9BACT</name>
<dbReference type="Gene3D" id="3.40.50.10860">
    <property type="entry name" value="Leucine Dehydrogenase, chain A, domain 1"/>
    <property type="match status" value="1"/>
</dbReference>
<dbReference type="Gene3D" id="3.40.50.720">
    <property type="entry name" value="NAD(P)-binding Rossmann-like Domain"/>
    <property type="match status" value="1"/>
</dbReference>
<dbReference type="KEGG" id="mym:A176_003388"/>
<dbReference type="InterPro" id="IPR013785">
    <property type="entry name" value="Aldolase_TIM"/>
</dbReference>
<dbReference type="PANTHER" id="PTHR21089:SF1">
    <property type="entry name" value="BIFUNCTIONAL 3-DEHYDROQUINATE DEHYDRATASE_SHIKIMATE DEHYDROGENASE, CHLOROPLASTIC"/>
    <property type="match status" value="1"/>
</dbReference>
<dbReference type="OrthoDB" id="9792692at2"/>
<keyword evidence="2" id="KW-1185">Reference proteome</keyword>